<dbReference type="OrthoDB" id="1676645at2"/>
<evidence type="ECO:0000313" key="2">
    <source>
        <dbReference type="EMBL" id="PRR83826.1"/>
    </source>
</evidence>
<dbReference type="InterPro" id="IPR050101">
    <property type="entry name" value="CinA"/>
</dbReference>
<gene>
    <name evidence="2" type="ORF">CLLU_25610</name>
</gene>
<reference evidence="2 3" key="1">
    <citation type="submission" date="2018-03" db="EMBL/GenBank/DDBJ databases">
        <title>Genome sequence of Clostridium luticellarii DSM 29923.</title>
        <authorList>
            <person name="Poehlein A."/>
            <person name="Daniel R."/>
        </authorList>
    </citation>
    <scope>NUCLEOTIDE SEQUENCE [LARGE SCALE GENOMIC DNA]</scope>
    <source>
        <strain evidence="2 3">DSM 29923</strain>
    </source>
</reference>
<organism evidence="2 3">
    <name type="scientific">Clostridium luticellarii</name>
    <dbReference type="NCBI Taxonomy" id="1691940"/>
    <lineage>
        <taxon>Bacteria</taxon>
        <taxon>Bacillati</taxon>
        <taxon>Bacillota</taxon>
        <taxon>Clostridia</taxon>
        <taxon>Eubacteriales</taxon>
        <taxon>Clostridiaceae</taxon>
        <taxon>Clostridium</taxon>
    </lineage>
</organism>
<dbReference type="Gene3D" id="3.40.980.10">
    <property type="entry name" value="MoaB/Mog-like domain"/>
    <property type="match status" value="1"/>
</dbReference>
<dbReference type="InterPro" id="IPR036425">
    <property type="entry name" value="MoaB/Mog-like_dom_sf"/>
</dbReference>
<evidence type="ECO:0000259" key="1">
    <source>
        <dbReference type="SMART" id="SM00852"/>
    </source>
</evidence>
<dbReference type="SMART" id="SM00852">
    <property type="entry name" value="MoCF_biosynth"/>
    <property type="match status" value="1"/>
</dbReference>
<name>A0A2T0BIW2_9CLOT</name>
<proteinExistence type="predicted"/>
<dbReference type="PANTHER" id="PTHR13939">
    <property type="entry name" value="NICOTINAMIDE-NUCLEOTIDE AMIDOHYDROLASE PNCC"/>
    <property type="match status" value="1"/>
</dbReference>
<dbReference type="SUPFAM" id="SSF53218">
    <property type="entry name" value="Molybdenum cofactor biosynthesis proteins"/>
    <property type="match status" value="1"/>
</dbReference>
<keyword evidence="3" id="KW-1185">Reference proteome</keyword>
<dbReference type="RefSeq" id="WP_106010164.1">
    <property type="nucleotide sequence ID" value="NZ_JALCPJ010000007.1"/>
</dbReference>
<feature type="domain" description="MoaB/Mog" evidence="1">
    <location>
        <begin position="129"/>
        <end position="270"/>
    </location>
</feature>
<dbReference type="Pfam" id="PF00994">
    <property type="entry name" value="MoCF_biosynth"/>
    <property type="match status" value="1"/>
</dbReference>
<dbReference type="AlphaFoldDB" id="A0A2T0BIW2"/>
<dbReference type="InterPro" id="IPR001453">
    <property type="entry name" value="MoaB/Mog_dom"/>
</dbReference>
<sequence length="293" mass="32278">MEWDLLEKTTFWIDDVNLENANLDEIAKKVSQVLNMTTREIMVVDVRPGLLAFDIMKRKVQAESVIGKEKEILSRLAEISGVELGDNACVHSEGILGLIALDSEEAKDVLERSEGLTRQIKRAVSKRAKVFASGAEVIAGKIEDTNSPYIMNSLEKSGYKVKFGGILRDDVVAAENGIEGAVEEGYGLIVTTGGVGAEDKDFSVEAILRIDKDACTPWILKFKPDYHRHHKEGVRIGVGKVGMSYIVALPGPHEEAKLGCDILIKGIQSGFDKKLLAETIASALRQRWRNKMK</sequence>
<dbReference type="EMBL" id="PVXP01000043">
    <property type="protein sequence ID" value="PRR83826.1"/>
    <property type="molecule type" value="Genomic_DNA"/>
</dbReference>
<evidence type="ECO:0000313" key="3">
    <source>
        <dbReference type="Proteomes" id="UP000237798"/>
    </source>
</evidence>
<comment type="caution">
    <text evidence="2">The sequence shown here is derived from an EMBL/GenBank/DDBJ whole genome shotgun (WGS) entry which is preliminary data.</text>
</comment>
<dbReference type="Proteomes" id="UP000237798">
    <property type="component" value="Unassembled WGS sequence"/>
</dbReference>
<protein>
    <submittedName>
        <fullName evidence="2">Bifunctional molybdenum cofactor biosynthesis protein MoaC/MogA</fullName>
    </submittedName>
</protein>
<accession>A0A2T0BIW2</accession>
<dbReference type="PANTHER" id="PTHR13939:SF0">
    <property type="entry name" value="NMN AMIDOHYDROLASE-LIKE PROTEIN YFAY"/>
    <property type="match status" value="1"/>
</dbReference>